<dbReference type="Proteomes" id="UP000001058">
    <property type="component" value="Unassembled WGS sequence"/>
</dbReference>
<dbReference type="OrthoDB" id="549613at2759"/>
<feature type="region of interest" description="Disordered" evidence="1">
    <location>
        <begin position="260"/>
        <end position="293"/>
    </location>
</feature>
<keyword evidence="3" id="KW-1185">Reference proteome</keyword>
<name>D8UCY7_VOLCA</name>
<gene>
    <name evidence="2" type="ORF">VOLCADRAFT_97525</name>
</gene>
<dbReference type="STRING" id="3068.D8UCY7"/>
<dbReference type="RefSeq" id="XP_002956535.1">
    <property type="nucleotide sequence ID" value="XM_002956489.1"/>
</dbReference>
<reference evidence="2 3" key="1">
    <citation type="journal article" date="2010" name="Science">
        <title>Genomic analysis of organismal complexity in the multicellular green alga Volvox carteri.</title>
        <authorList>
            <person name="Prochnik S.E."/>
            <person name="Umen J."/>
            <person name="Nedelcu A.M."/>
            <person name="Hallmann A."/>
            <person name="Miller S.M."/>
            <person name="Nishii I."/>
            <person name="Ferris P."/>
            <person name="Kuo A."/>
            <person name="Mitros T."/>
            <person name="Fritz-Laylin L.K."/>
            <person name="Hellsten U."/>
            <person name="Chapman J."/>
            <person name="Simakov O."/>
            <person name="Rensing S.A."/>
            <person name="Terry A."/>
            <person name="Pangilinan J."/>
            <person name="Kapitonov V."/>
            <person name="Jurka J."/>
            <person name="Salamov A."/>
            <person name="Shapiro H."/>
            <person name="Schmutz J."/>
            <person name="Grimwood J."/>
            <person name="Lindquist E."/>
            <person name="Lucas S."/>
            <person name="Grigoriev I.V."/>
            <person name="Schmitt R."/>
            <person name="Kirk D."/>
            <person name="Rokhsar D.S."/>
        </authorList>
    </citation>
    <scope>NUCLEOTIDE SEQUENCE [LARGE SCALE GENOMIC DNA]</scope>
    <source>
        <strain evidence="3">f. Nagariensis / Eve</strain>
    </source>
</reference>
<feature type="compositionally biased region" description="Polar residues" evidence="1">
    <location>
        <begin position="272"/>
        <end position="285"/>
    </location>
</feature>
<accession>D8UCY7</accession>
<feature type="region of interest" description="Disordered" evidence="1">
    <location>
        <begin position="1"/>
        <end position="22"/>
    </location>
</feature>
<dbReference type="KEGG" id="vcn:VOLCADRAFT_97525"/>
<feature type="region of interest" description="Disordered" evidence="1">
    <location>
        <begin position="306"/>
        <end position="325"/>
    </location>
</feature>
<organism evidence="3">
    <name type="scientific">Volvox carteri f. nagariensis</name>
    <dbReference type="NCBI Taxonomy" id="3068"/>
    <lineage>
        <taxon>Eukaryota</taxon>
        <taxon>Viridiplantae</taxon>
        <taxon>Chlorophyta</taxon>
        <taxon>core chlorophytes</taxon>
        <taxon>Chlorophyceae</taxon>
        <taxon>CS clade</taxon>
        <taxon>Chlamydomonadales</taxon>
        <taxon>Volvocaceae</taxon>
        <taxon>Volvox</taxon>
    </lineage>
</organism>
<dbReference type="InParanoid" id="D8UCY7"/>
<protein>
    <submittedName>
        <fullName evidence="2">Uncharacterized protein</fullName>
    </submittedName>
</protein>
<evidence type="ECO:0000313" key="3">
    <source>
        <dbReference type="Proteomes" id="UP000001058"/>
    </source>
</evidence>
<proteinExistence type="predicted"/>
<dbReference type="EMBL" id="GL378382">
    <property type="protein sequence ID" value="EFJ42472.1"/>
    <property type="molecule type" value="Genomic_DNA"/>
</dbReference>
<feature type="compositionally biased region" description="Basic and acidic residues" evidence="1">
    <location>
        <begin position="129"/>
        <end position="142"/>
    </location>
</feature>
<dbReference type="AlphaFoldDB" id="D8UCY7"/>
<sequence length="573" mass="63944">MKTESSRRRLRSCDCSSSSDEDGFDELGNFQKIQKTLSDRRHRKLAIDRETTSRRPVWFWSEFNNWWRQELDRLGKRPGKPSIVQWYELNATRVWPQDTPSFTETRLHAKCLRSTEAVRDYFRRYRAARKEQQNEHAADGHSHGGAATSGGGASGDTSHIGASHPDRHHCSARINNTASEEDAPMDPAALIAQHNMLIAKAQGQQQIQARIQMQSVMYASTWNHPLLPLPQCSSRVGGEGRSLAGGAAAQAIAGGVMWNQQAGGKEKRWSDESSATDRGTSSMCSKQHVRQVEGEDKVVAEEQGLEHIAGSGDDGSEIDEDQEDLEGGCWRQQPQQTGMPFWRQRPNTFLPHHRGAEQQPHDGWAERLPKLEQQQAMACAPASQQRSQWRPPSCDSMPTNTMPYGSDAKPHGAACHSSGASFTVRSGYLAWNSTALAQQEQQQLLLRDRHQGRHRLLRVRATKCADLVSPNSLLIPAPPLPVVPMRAGEWLMPPGGAATASRHKPDGSLVEAVKQVEQNQEQQQQEQQHMREWYAANGRGIGGMMCIDEGDEMEMVEDDSDNDDEGVPEVFWD</sequence>
<evidence type="ECO:0000256" key="1">
    <source>
        <dbReference type="SAM" id="MobiDB-lite"/>
    </source>
</evidence>
<dbReference type="GeneID" id="9619790"/>
<feature type="region of interest" description="Disordered" evidence="1">
    <location>
        <begin position="129"/>
        <end position="170"/>
    </location>
</feature>
<feature type="compositionally biased region" description="Acidic residues" evidence="1">
    <location>
        <begin position="314"/>
        <end position="325"/>
    </location>
</feature>
<evidence type="ECO:0000313" key="2">
    <source>
        <dbReference type="EMBL" id="EFJ42472.1"/>
    </source>
</evidence>